<dbReference type="VEuPathDB" id="VectorBase:RSAN_037026"/>
<evidence type="ECO:0000313" key="2">
    <source>
        <dbReference type="Proteomes" id="UP000821837"/>
    </source>
</evidence>
<evidence type="ECO:0000313" key="1">
    <source>
        <dbReference type="EMBL" id="KAH7969853.1"/>
    </source>
</evidence>
<reference evidence="1" key="2">
    <citation type="submission" date="2021-09" db="EMBL/GenBank/DDBJ databases">
        <authorList>
            <person name="Jia N."/>
            <person name="Wang J."/>
            <person name="Shi W."/>
            <person name="Du L."/>
            <person name="Sun Y."/>
            <person name="Zhan W."/>
            <person name="Jiang J."/>
            <person name="Wang Q."/>
            <person name="Zhang B."/>
            <person name="Ji P."/>
            <person name="Sakyi L.B."/>
            <person name="Cui X."/>
            <person name="Yuan T."/>
            <person name="Jiang B."/>
            <person name="Yang W."/>
            <person name="Lam T.T.-Y."/>
            <person name="Chang Q."/>
            <person name="Ding S."/>
            <person name="Wang X."/>
            <person name="Zhu J."/>
            <person name="Ruan X."/>
            <person name="Zhao L."/>
            <person name="Wei J."/>
            <person name="Que T."/>
            <person name="Du C."/>
            <person name="Cheng J."/>
            <person name="Dai P."/>
            <person name="Han X."/>
            <person name="Huang E."/>
            <person name="Gao Y."/>
            <person name="Liu J."/>
            <person name="Shao H."/>
            <person name="Ye R."/>
            <person name="Li L."/>
            <person name="Wei W."/>
            <person name="Wang X."/>
            <person name="Wang C."/>
            <person name="Huo Q."/>
            <person name="Li W."/>
            <person name="Guo W."/>
            <person name="Chen H."/>
            <person name="Chen S."/>
            <person name="Zhou L."/>
            <person name="Zhou L."/>
            <person name="Ni X."/>
            <person name="Tian J."/>
            <person name="Zhou Y."/>
            <person name="Sheng Y."/>
            <person name="Liu T."/>
            <person name="Pan Y."/>
            <person name="Xia L."/>
            <person name="Li J."/>
            <person name="Zhao F."/>
            <person name="Cao W."/>
        </authorList>
    </citation>
    <scope>NUCLEOTIDE SEQUENCE</scope>
    <source>
        <strain evidence="1">Rsan-2018</strain>
        <tissue evidence="1">Larvae</tissue>
    </source>
</reference>
<dbReference type="AlphaFoldDB" id="A0A9D4T4T3"/>
<keyword evidence="2" id="KW-1185">Reference proteome</keyword>
<comment type="caution">
    <text evidence="1">The sequence shown here is derived from an EMBL/GenBank/DDBJ whole genome shotgun (WGS) entry which is preliminary data.</text>
</comment>
<reference evidence="1" key="1">
    <citation type="journal article" date="2020" name="Cell">
        <title>Large-Scale Comparative Analyses of Tick Genomes Elucidate Their Genetic Diversity and Vector Capacities.</title>
        <authorList>
            <consortium name="Tick Genome and Microbiome Consortium (TIGMIC)"/>
            <person name="Jia N."/>
            <person name="Wang J."/>
            <person name="Shi W."/>
            <person name="Du L."/>
            <person name="Sun Y."/>
            <person name="Zhan W."/>
            <person name="Jiang J.F."/>
            <person name="Wang Q."/>
            <person name="Zhang B."/>
            <person name="Ji P."/>
            <person name="Bell-Sakyi L."/>
            <person name="Cui X.M."/>
            <person name="Yuan T.T."/>
            <person name="Jiang B.G."/>
            <person name="Yang W.F."/>
            <person name="Lam T.T."/>
            <person name="Chang Q.C."/>
            <person name="Ding S.J."/>
            <person name="Wang X.J."/>
            <person name="Zhu J.G."/>
            <person name="Ruan X.D."/>
            <person name="Zhao L."/>
            <person name="Wei J.T."/>
            <person name="Ye R.Z."/>
            <person name="Que T.C."/>
            <person name="Du C.H."/>
            <person name="Zhou Y.H."/>
            <person name="Cheng J.X."/>
            <person name="Dai P.F."/>
            <person name="Guo W.B."/>
            <person name="Han X.H."/>
            <person name="Huang E.J."/>
            <person name="Li L.F."/>
            <person name="Wei W."/>
            <person name="Gao Y.C."/>
            <person name="Liu J.Z."/>
            <person name="Shao H.Z."/>
            <person name="Wang X."/>
            <person name="Wang C.C."/>
            <person name="Yang T.C."/>
            <person name="Huo Q.B."/>
            <person name="Li W."/>
            <person name="Chen H.Y."/>
            <person name="Chen S.E."/>
            <person name="Zhou L.G."/>
            <person name="Ni X.B."/>
            <person name="Tian J.H."/>
            <person name="Sheng Y."/>
            <person name="Liu T."/>
            <person name="Pan Y.S."/>
            <person name="Xia L.Y."/>
            <person name="Li J."/>
            <person name="Zhao F."/>
            <person name="Cao W.C."/>
        </authorList>
    </citation>
    <scope>NUCLEOTIDE SEQUENCE</scope>
    <source>
        <strain evidence="1">Rsan-2018</strain>
    </source>
</reference>
<name>A0A9D4T4T3_RHISA</name>
<sequence>MSELHKERLLQLIEKLKEPDKACSCKVKDMHSLYKAGLVNNNPVVCSLFFDKLVRIITMALQNTKISPFGPHHVVGYFKRTEFQQRGSVLAHVLIWLTEAPQEDLMDYVK</sequence>
<proteinExistence type="predicted"/>
<organism evidence="1 2">
    <name type="scientific">Rhipicephalus sanguineus</name>
    <name type="common">Brown dog tick</name>
    <name type="synonym">Ixodes sanguineus</name>
    <dbReference type="NCBI Taxonomy" id="34632"/>
    <lineage>
        <taxon>Eukaryota</taxon>
        <taxon>Metazoa</taxon>
        <taxon>Ecdysozoa</taxon>
        <taxon>Arthropoda</taxon>
        <taxon>Chelicerata</taxon>
        <taxon>Arachnida</taxon>
        <taxon>Acari</taxon>
        <taxon>Parasitiformes</taxon>
        <taxon>Ixodida</taxon>
        <taxon>Ixodoidea</taxon>
        <taxon>Ixodidae</taxon>
        <taxon>Rhipicephalinae</taxon>
        <taxon>Rhipicephalus</taxon>
        <taxon>Rhipicephalus</taxon>
    </lineage>
</organism>
<dbReference type="EMBL" id="JABSTV010001248">
    <property type="protein sequence ID" value="KAH7969853.1"/>
    <property type="molecule type" value="Genomic_DNA"/>
</dbReference>
<gene>
    <name evidence="1" type="ORF">HPB52_022374</name>
</gene>
<protein>
    <recommendedName>
        <fullName evidence="3">Helitron helicase-like domain-containing protein</fullName>
    </recommendedName>
</protein>
<accession>A0A9D4T4T3</accession>
<dbReference type="Proteomes" id="UP000821837">
    <property type="component" value="Unassembled WGS sequence"/>
</dbReference>
<evidence type="ECO:0008006" key="3">
    <source>
        <dbReference type="Google" id="ProtNLM"/>
    </source>
</evidence>